<protein>
    <recommendedName>
        <fullName evidence="7">Flagellar protein FliT</fullName>
    </recommendedName>
</protein>
<dbReference type="RefSeq" id="WP_111438837.1">
    <property type="nucleotide sequence ID" value="NZ_QKZI01000001.1"/>
</dbReference>
<keyword evidence="4" id="KW-0143">Chaperone</keyword>
<comment type="subcellular location">
    <subcellularLocation>
        <location evidence="1">Cytoplasm</location>
        <location evidence="1">Cytosol</location>
    </subcellularLocation>
</comment>
<keyword evidence="2" id="KW-0963">Cytoplasm</keyword>
<evidence type="ECO:0000256" key="1">
    <source>
        <dbReference type="ARBA" id="ARBA00004514"/>
    </source>
</evidence>
<evidence type="ECO:0000256" key="6">
    <source>
        <dbReference type="ARBA" id="ARBA00093785"/>
    </source>
</evidence>
<keyword evidence="8" id="KW-0282">Flagellum</keyword>
<dbReference type="AlphaFoldDB" id="A0A2W7MNH5"/>
<evidence type="ECO:0000313" key="9">
    <source>
        <dbReference type="Proteomes" id="UP000248646"/>
    </source>
</evidence>
<dbReference type="Proteomes" id="UP000248646">
    <property type="component" value="Unassembled WGS sequence"/>
</dbReference>
<dbReference type="Pfam" id="PF05400">
    <property type="entry name" value="FliT"/>
    <property type="match status" value="1"/>
</dbReference>
<accession>A0A2W7MNH5</accession>
<reference evidence="8 9" key="1">
    <citation type="submission" date="2018-06" db="EMBL/GenBank/DDBJ databases">
        <title>Genomic Encyclopedia of Type Strains, Phase IV (KMG-IV): sequencing the most valuable type-strain genomes for metagenomic binning, comparative biology and taxonomic classification.</title>
        <authorList>
            <person name="Goeker M."/>
        </authorList>
    </citation>
    <scope>NUCLEOTIDE SEQUENCE [LARGE SCALE GENOMIC DNA]</scope>
    <source>
        <strain evidence="8 9">DSM 5</strain>
    </source>
</reference>
<keyword evidence="8" id="KW-0966">Cell projection</keyword>
<comment type="function">
    <text evidence="5">May act as an export chaperone for the filament capping protein FliD.</text>
</comment>
<evidence type="ECO:0000256" key="3">
    <source>
        <dbReference type="ARBA" id="ARBA00022795"/>
    </source>
</evidence>
<gene>
    <name evidence="8" type="ORF">C7437_1011374</name>
</gene>
<comment type="caution">
    <text evidence="8">The sequence shown here is derived from an EMBL/GenBank/DDBJ whole genome shotgun (WGS) entry which is preliminary data.</text>
</comment>
<proteinExistence type="inferred from homology"/>
<keyword evidence="9" id="KW-1185">Reference proteome</keyword>
<dbReference type="InterPro" id="IPR008622">
    <property type="entry name" value="FliT"/>
</dbReference>
<evidence type="ECO:0000256" key="2">
    <source>
        <dbReference type="ARBA" id="ARBA00022490"/>
    </source>
</evidence>
<evidence type="ECO:0000256" key="7">
    <source>
        <dbReference type="ARBA" id="ARBA00093797"/>
    </source>
</evidence>
<dbReference type="EMBL" id="QKZI01000001">
    <property type="protein sequence ID" value="PZX08250.1"/>
    <property type="molecule type" value="Genomic_DNA"/>
</dbReference>
<comment type="similarity">
    <text evidence="6">Belongs to the bacillales FliT family.</text>
</comment>
<name>A0A2W7MNH5_9BACI</name>
<keyword evidence="8" id="KW-0969">Cilium</keyword>
<evidence type="ECO:0000256" key="5">
    <source>
        <dbReference type="ARBA" id="ARBA00093765"/>
    </source>
</evidence>
<dbReference type="OrthoDB" id="2353131at2"/>
<keyword evidence="3" id="KW-1005">Bacterial flagellum biogenesis</keyword>
<evidence type="ECO:0000256" key="4">
    <source>
        <dbReference type="ARBA" id="ARBA00023186"/>
    </source>
</evidence>
<evidence type="ECO:0000313" key="8">
    <source>
        <dbReference type="EMBL" id="PZX08250.1"/>
    </source>
</evidence>
<sequence length="117" mass="13804">MIRQSLTSWKTITEQLLRILHVMEEDKRDIVIEQIDTLLNEREALQTSIHAPFTEGEQLFGQALLPLEEELDSQLKLFRKAIRSNISEQQKKKVSMNAYMDPYSQVFRDGTFYDKKK</sequence>
<organism evidence="8 9">
    <name type="scientific">Psychrobacillus insolitus</name>
    <dbReference type="NCBI Taxonomy" id="1461"/>
    <lineage>
        <taxon>Bacteria</taxon>
        <taxon>Bacillati</taxon>
        <taxon>Bacillota</taxon>
        <taxon>Bacilli</taxon>
        <taxon>Bacillales</taxon>
        <taxon>Bacillaceae</taxon>
        <taxon>Psychrobacillus</taxon>
    </lineage>
</organism>